<name>A0A2H3ISK2_WOLCO</name>
<evidence type="ECO:0000313" key="1">
    <source>
        <dbReference type="EMBL" id="PCH32966.1"/>
    </source>
</evidence>
<evidence type="ECO:0000313" key="2">
    <source>
        <dbReference type="Proteomes" id="UP000218811"/>
    </source>
</evidence>
<sequence length="187" mass="20925">MKARFVSGIKVIYSNDARDRPREAVTEINDYGDDINKGFRGLHVWLVPQWTNNPRNAAVRFELAIQDVVNPAHWNLAKGAGGDFRYLFPMYNHGQTEKITNISLVRHLNEVSEVPTHYHGMTGDINKGRGGHHLYLIWTIEAVESSPLLYVSGFSVAYGTQPSHEPEGAVTEIHGNGDSINKLFNGK</sequence>
<proteinExistence type="predicted"/>
<dbReference type="Gene3D" id="2.100.10.50">
    <property type="match status" value="1"/>
</dbReference>
<dbReference type="Proteomes" id="UP000218811">
    <property type="component" value="Unassembled WGS sequence"/>
</dbReference>
<organism evidence="1 2">
    <name type="scientific">Wolfiporia cocos (strain MD-104)</name>
    <name type="common">Brown rot fungus</name>
    <dbReference type="NCBI Taxonomy" id="742152"/>
    <lineage>
        <taxon>Eukaryota</taxon>
        <taxon>Fungi</taxon>
        <taxon>Dikarya</taxon>
        <taxon>Basidiomycota</taxon>
        <taxon>Agaricomycotina</taxon>
        <taxon>Agaricomycetes</taxon>
        <taxon>Polyporales</taxon>
        <taxon>Phaeolaceae</taxon>
        <taxon>Wolfiporia</taxon>
    </lineage>
</organism>
<dbReference type="EMBL" id="KB467831">
    <property type="protein sequence ID" value="PCH32966.1"/>
    <property type="molecule type" value="Genomic_DNA"/>
</dbReference>
<dbReference type="OMA" id="DHENEKP"/>
<dbReference type="OrthoDB" id="1046782at2759"/>
<protein>
    <submittedName>
        <fullName evidence="1">Uncharacterized protein</fullName>
    </submittedName>
</protein>
<dbReference type="STRING" id="742152.A0A2H3ISK2"/>
<dbReference type="AlphaFoldDB" id="A0A2H3ISK2"/>
<keyword evidence="2" id="KW-1185">Reference proteome</keyword>
<gene>
    <name evidence="1" type="ORF">WOLCODRAFT_92728</name>
</gene>
<accession>A0A2H3ISK2</accession>
<reference evidence="1 2" key="1">
    <citation type="journal article" date="2012" name="Science">
        <title>The Paleozoic origin of enzymatic lignin decomposition reconstructed from 31 fungal genomes.</title>
        <authorList>
            <person name="Floudas D."/>
            <person name="Binder M."/>
            <person name="Riley R."/>
            <person name="Barry K."/>
            <person name="Blanchette R.A."/>
            <person name="Henrissat B."/>
            <person name="Martinez A.T."/>
            <person name="Otillar R."/>
            <person name="Spatafora J.W."/>
            <person name="Yadav J.S."/>
            <person name="Aerts A."/>
            <person name="Benoit I."/>
            <person name="Boyd A."/>
            <person name="Carlson A."/>
            <person name="Copeland A."/>
            <person name="Coutinho P.M."/>
            <person name="de Vries R.P."/>
            <person name="Ferreira P."/>
            <person name="Findley K."/>
            <person name="Foster B."/>
            <person name="Gaskell J."/>
            <person name="Glotzer D."/>
            <person name="Gorecki P."/>
            <person name="Heitman J."/>
            <person name="Hesse C."/>
            <person name="Hori C."/>
            <person name="Igarashi K."/>
            <person name="Jurgens J.A."/>
            <person name="Kallen N."/>
            <person name="Kersten P."/>
            <person name="Kohler A."/>
            <person name="Kuees U."/>
            <person name="Kumar T.K.A."/>
            <person name="Kuo A."/>
            <person name="LaButti K."/>
            <person name="Larrondo L.F."/>
            <person name="Lindquist E."/>
            <person name="Ling A."/>
            <person name="Lombard V."/>
            <person name="Lucas S."/>
            <person name="Lundell T."/>
            <person name="Martin R."/>
            <person name="McLaughlin D.J."/>
            <person name="Morgenstern I."/>
            <person name="Morin E."/>
            <person name="Murat C."/>
            <person name="Nagy L.G."/>
            <person name="Nolan M."/>
            <person name="Ohm R.A."/>
            <person name="Patyshakuliyeva A."/>
            <person name="Rokas A."/>
            <person name="Ruiz-Duenas F.J."/>
            <person name="Sabat G."/>
            <person name="Salamov A."/>
            <person name="Samejima M."/>
            <person name="Schmutz J."/>
            <person name="Slot J.C."/>
            <person name="St John F."/>
            <person name="Stenlid J."/>
            <person name="Sun H."/>
            <person name="Sun S."/>
            <person name="Syed K."/>
            <person name="Tsang A."/>
            <person name="Wiebenga A."/>
            <person name="Young D."/>
            <person name="Pisabarro A."/>
            <person name="Eastwood D.C."/>
            <person name="Martin F."/>
            <person name="Cullen D."/>
            <person name="Grigoriev I.V."/>
            <person name="Hibbett D.S."/>
        </authorList>
    </citation>
    <scope>NUCLEOTIDE SEQUENCE [LARGE SCALE GENOMIC DNA]</scope>
    <source>
        <strain evidence="1 2">MD-104</strain>
    </source>
</reference>